<accession>G0NYP8</accession>
<dbReference type="InParanoid" id="G0NYP8"/>
<keyword evidence="2" id="KW-1185">Reference proteome</keyword>
<dbReference type="Proteomes" id="UP000008068">
    <property type="component" value="Unassembled WGS sequence"/>
</dbReference>
<name>G0NYP8_CAEBE</name>
<gene>
    <name evidence="1" type="ORF">CAEBREN_04857</name>
</gene>
<sequence>MIMERLRDLIGSEWKVLGSRECATLGIGGGNELIFCLEYFDGTILIPEEEVEIEALRNEHADLTGEYTRRLRAEGFTYLEELKKDIEYPDGKDPEEYDYVSLIQR</sequence>
<dbReference type="EMBL" id="GL379983">
    <property type="protein sequence ID" value="EGT40192.1"/>
    <property type="molecule type" value="Genomic_DNA"/>
</dbReference>
<dbReference type="AlphaFoldDB" id="G0NYP8"/>
<dbReference type="HOGENOM" id="CLU_2238977_0_0_1"/>
<reference evidence="2" key="1">
    <citation type="submission" date="2011-07" db="EMBL/GenBank/DDBJ databases">
        <authorList>
            <consortium name="Caenorhabditis brenneri Sequencing and Analysis Consortium"/>
            <person name="Wilson R.K."/>
        </authorList>
    </citation>
    <scope>NUCLEOTIDE SEQUENCE [LARGE SCALE GENOMIC DNA]</scope>
    <source>
        <strain evidence="2">PB2801</strain>
    </source>
</reference>
<evidence type="ECO:0000313" key="1">
    <source>
        <dbReference type="EMBL" id="EGT40192.1"/>
    </source>
</evidence>
<proteinExistence type="predicted"/>
<evidence type="ECO:0000313" key="2">
    <source>
        <dbReference type="Proteomes" id="UP000008068"/>
    </source>
</evidence>
<organism evidence="2">
    <name type="scientific">Caenorhabditis brenneri</name>
    <name type="common">Nematode worm</name>
    <dbReference type="NCBI Taxonomy" id="135651"/>
    <lineage>
        <taxon>Eukaryota</taxon>
        <taxon>Metazoa</taxon>
        <taxon>Ecdysozoa</taxon>
        <taxon>Nematoda</taxon>
        <taxon>Chromadorea</taxon>
        <taxon>Rhabditida</taxon>
        <taxon>Rhabditina</taxon>
        <taxon>Rhabditomorpha</taxon>
        <taxon>Rhabditoidea</taxon>
        <taxon>Rhabditidae</taxon>
        <taxon>Peloderinae</taxon>
        <taxon>Caenorhabditis</taxon>
    </lineage>
</organism>
<protein>
    <submittedName>
        <fullName evidence="1">Uncharacterized protein</fullName>
    </submittedName>
</protein>